<dbReference type="InterPro" id="IPR011055">
    <property type="entry name" value="Dup_hybrid_motif"/>
</dbReference>
<dbReference type="Pfam" id="PF01551">
    <property type="entry name" value="Peptidase_M23"/>
    <property type="match status" value="1"/>
</dbReference>
<name>A0A2R5FAX8_9PROT</name>
<comment type="caution">
    <text evidence="3">The sequence shown here is derived from an EMBL/GenBank/DDBJ whole genome shotgun (WGS) entry which is preliminary data.</text>
</comment>
<gene>
    <name evidence="3" type="ORF">NMK_2999</name>
</gene>
<keyword evidence="1" id="KW-0472">Membrane</keyword>
<dbReference type="RefSeq" id="WP_181376303.1">
    <property type="nucleotide sequence ID" value="NZ_BDOQ01000018.1"/>
</dbReference>
<accession>A0A2R5FAX8</accession>
<dbReference type="PANTHER" id="PTHR21666:SF294">
    <property type="entry name" value="PEPTIDASE M23"/>
    <property type="match status" value="1"/>
</dbReference>
<keyword evidence="1" id="KW-1133">Transmembrane helix</keyword>
<organism evidence="3 4">
    <name type="scientific">Novimethylophilus kurashikiensis</name>
    <dbReference type="NCBI Taxonomy" id="1825523"/>
    <lineage>
        <taxon>Bacteria</taxon>
        <taxon>Pseudomonadati</taxon>
        <taxon>Pseudomonadota</taxon>
        <taxon>Betaproteobacteria</taxon>
        <taxon>Nitrosomonadales</taxon>
        <taxon>Methylophilaceae</taxon>
        <taxon>Novimethylophilus</taxon>
    </lineage>
</organism>
<keyword evidence="1" id="KW-0812">Transmembrane</keyword>
<keyword evidence="4" id="KW-1185">Reference proteome</keyword>
<dbReference type="GO" id="GO:0004222">
    <property type="term" value="F:metalloendopeptidase activity"/>
    <property type="evidence" value="ECO:0007669"/>
    <property type="project" value="TreeGrafter"/>
</dbReference>
<dbReference type="Proteomes" id="UP000245081">
    <property type="component" value="Unassembled WGS sequence"/>
</dbReference>
<feature type="domain" description="M23ase beta-sheet core" evidence="2">
    <location>
        <begin position="152"/>
        <end position="250"/>
    </location>
</feature>
<dbReference type="AlphaFoldDB" id="A0A2R5FAX8"/>
<proteinExistence type="predicted"/>
<dbReference type="Gene3D" id="2.70.70.10">
    <property type="entry name" value="Glucose Permease (Domain IIA)"/>
    <property type="match status" value="1"/>
</dbReference>
<reference evidence="3 4" key="1">
    <citation type="journal article" date="2018" name="Environ. Microbiol.">
        <title>Isolation and genomic characterization of Novimethylophilus kurashikiensis gen. nov. sp. nov., a new lanthanide-dependent methylotrophic species of Methylophilaceae.</title>
        <authorList>
            <person name="Lv H."/>
            <person name="Sahin N."/>
            <person name="Tani A."/>
        </authorList>
    </citation>
    <scope>NUCLEOTIDE SEQUENCE [LARGE SCALE GENOMIC DNA]</scope>
    <source>
        <strain evidence="3 4">La2-4</strain>
    </source>
</reference>
<feature type="transmembrane region" description="Helical" evidence="1">
    <location>
        <begin position="331"/>
        <end position="350"/>
    </location>
</feature>
<dbReference type="EMBL" id="BDOQ01000018">
    <property type="protein sequence ID" value="GBG15392.1"/>
    <property type="molecule type" value="Genomic_DNA"/>
</dbReference>
<dbReference type="InterPro" id="IPR016047">
    <property type="entry name" value="M23ase_b-sheet_dom"/>
</dbReference>
<dbReference type="InterPro" id="IPR050570">
    <property type="entry name" value="Cell_wall_metabolism_enzyme"/>
</dbReference>
<dbReference type="CDD" id="cd12797">
    <property type="entry name" value="M23_peptidase"/>
    <property type="match status" value="1"/>
</dbReference>
<sequence length="370" mass="40468">MGWLYKGWQILRIVGLLACFSQNVEAEGSRYPFKVESTRIGNSYQIVAHNQGAAPVSVVVSMTDAQNVSSGQTWPVIGVVQPYSEKFIGMAGARDLHLGYSFKTTVNYRLGDLNAHHDPAQLYRLPYLDGKTFTIAQAPSGPITTHTTPESRNAIDIAMPEGSLVLAARDGVVIDAQDGYTEGGKDPRLLSQANDVRLVQDDGTIATYAHLMPRGANVSMGQHVKAGEVIGFAGSTGYSSGPHLHFAVTRVVENNGVLSEISVPVSFYVGSPPLVFEPRAGLRVTADYVAAVDPQQLDKTVTSRVLQASPIPMPTESSSFSVIFLFIANNWSWLVVLMLIFGLLGIWNWLEARTARQEEMMEELRKTWRQ</sequence>
<evidence type="ECO:0000313" key="3">
    <source>
        <dbReference type="EMBL" id="GBG15392.1"/>
    </source>
</evidence>
<evidence type="ECO:0000256" key="1">
    <source>
        <dbReference type="SAM" id="Phobius"/>
    </source>
</evidence>
<evidence type="ECO:0000313" key="4">
    <source>
        <dbReference type="Proteomes" id="UP000245081"/>
    </source>
</evidence>
<protein>
    <submittedName>
        <fullName evidence="3">Peptidase M23</fullName>
    </submittedName>
</protein>
<dbReference type="SUPFAM" id="SSF51261">
    <property type="entry name" value="Duplicated hybrid motif"/>
    <property type="match status" value="1"/>
</dbReference>
<evidence type="ECO:0000259" key="2">
    <source>
        <dbReference type="Pfam" id="PF01551"/>
    </source>
</evidence>
<dbReference type="PANTHER" id="PTHR21666">
    <property type="entry name" value="PEPTIDASE-RELATED"/>
    <property type="match status" value="1"/>
</dbReference>